<dbReference type="Proteomes" id="UP000006049">
    <property type="component" value="Chromosome"/>
</dbReference>
<feature type="compositionally biased region" description="Basic and acidic residues" evidence="1">
    <location>
        <begin position="1093"/>
        <end position="1104"/>
    </location>
</feature>
<evidence type="ECO:0000256" key="2">
    <source>
        <dbReference type="SAM" id="Phobius"/>
    </source>
</evidence>
<feature type="compositionally biased region" description="Polar residues" evidence="1">
    <location>
        <begin position="1105"/>
        <end position="1116"/>
    </location>
</feature>
<proteinExistence type="predicted"/>
<name>I3YUQ2_AEQSU</name>
<feature type="region of interest" description="Disordered" evidence="1">
    <location>
        <begin position="680"/>
        <end position="767"/>
    </location>
</feature>
<keyword evidence="4" id="KW-1185">Reference proteome</keyword>
<evidence type="ECO:0000256" key="1">
    <source>
        <dbReference type="SAM" id="MobiDB-lite"/>
    </source>
</evidence>
<feature type="compositionally biased region" description="Basic and acidic residues" evidence="1">
    <location>
        <begin position="966"/>
        <end position="1016"/>
    </location>
</feature>
<accession>I3YUQ2</accession>
<dbReference type="KEGG" id="asl:Aeqsu_1224"/>
<dbReference type="AlphaFoldDB" id="I3YUQ2"/>
<dbReference type="InterPro" id="IPR052258">
    <property type="entry name" value="Diverse_Func_Domain-Protein"/>
</dbReference>
<dbReference type="EMBL" id="CP003280">
    <property type="protein sequence ID" value="AFL80720.1"/>
    <property type="molecule type" value="Genomic_DNA"/>
</dbReference>
<dbReference type="RefSeq" id="WP_014781978.1">
    <property type="nucleotide sequence ID" value="NC_018013.1"/>
</dbReference>
<keyword evidence="2" id="KW-0812">Transmembrane</keyword>
<dbReference type="PANTHER" id="PTHR37612:SF20">
    <property type="entry name" value="PER-HEXAMER REPEAT PROTEIN 5-RELATED"/>
    <property type="match status" value="1"/>
</dbReference>
<sequence length="1154" mass="132973">MRFLPEFILSGAEKQEFMSTFNIIQQKLEEFIKKYYTNELIKGTILFFAIGLLYLLITLLVEYYLWLNPLGRRILFWAFVIVEIGLFIRFIAFPLAKLFKLQHGIDYEEASKIIGNHFPQVSDKLLNVIQLNQNQRESELLAASIDQKAAELEPVPFKSAVNFKKNAKYLKYAAIPILVFILFSALGGMDVFSSSYKRVVHYDTAFEPPAPFSFIVMNEDLNAVENKPFNLKIRTEGTAIPENASINYNGETYYLQQTAPGLFEYTFQQPLESIDFSLKANKVTSREYKLDVVKTPSLINFEMVLDYPNYTGKTDETLKSSGNATIPEGTRVRWNVLTKNTNAVALKTLDTTFTFSSKGENFNFEKGIYNKLDYAITTSNEKLKDYENLAFTLNVVKDQFPEIEVQTKQDSTNSQRILFLGQISDDYGLTKLRLVYFPEGEEKLAKTEALPLNKTNFDQFTYNFPGNLTLNEGVSYEYYFEVFDNDTIHNFKSSKSGIYSFRKLTKNELEDEQLQNQKDAIKGLDKSLEELKDRKQTLKELTRTQKEKNELNYNDKKKLDNFIQRQQKQEEMMKNFSKEMKEELENFQPENQEIDPFKEELEKRLEENEQRVKENEKLLDELEKLQDKIQKEELTDKLEKLSKQNKNQEKNLEQLVELTKRYYVEKKAEKLAEEIYKLGEEQEQLADKPKEENTKEAQEELNEKFEEHKKQMEELQKENEALKKPMDIPQDRPAEKQIDQEQEKATDKLKEQKPAEAGKSQKKAGEKMKEMGEQMKMQMQSGQMESIDEDVKMLRQIVDNLVVFSFQQEDLMEVFKKIEYGNPIFGKKLNIQNDLKINFEHIDDSIFALSLRQPLMGSKINTSLTEIQYNIDKSLDRLAQNETRQGIGNQQYTVTGANDLAVLLSDILSNMQMQMAMGTGSGSGKGMPSPGSGDGHGFQLPDIIKKQEGLSEKMEEGMKKGKKGKKGEGEGKGVGKGEGEGEGDGKGDGKGEGDGQGKDGQKGNKEGGENEGKSESEQMNGEIFEIYKQQQELRNQLQDRLSKEGLNGNGGNLLKKMEGIEQQLLDKGFNQNTLQQMLNLKYELLKLDKADLEQGQETRRESQTNKRQFQNNTQLSPEDIKKYFNTTEILNREALPLRQDYKNKVQEYFKESND</sequence>
<dbReference type="PANTHER" id="PTHR37612">
    <property type="entry name" value="FIBROIN HEAVY CHAIN FIB-H LIKE PROTEIN"/>
    <property type="match status" value="1"/>
</dbReference>
<feature type="compositionally biased region" description="Basic and acidic residues" evidence="1">
    <location>
        <begin position="943"/>
        <end position="959"/>
    </location>
</feature>
<keyword evidence="2" id="KW-0472">Membrane</keyword>
<evidence type="ECO:0008006" key="5">
    <source>
        <dbReference type="Google" id="ProtNLM"/>
    </source>
</evidence>
<dbReference type="STRING" id="746697.Aeqsu_1224"/>
<feature type="region of interest" description="Disordered" evidence="1">
    <location>
        <begin position="916"/>
        <end position="1017"/>
    </location>
</feature>
<organism evidence="3 4">
    <name type="scientific">Aequorivita sublithincola (strain DSM 14238 / LMG 21431 / ACAM 643 / 9-3)</name>
    <dbReference type="NCBI Taxonomy" id="746697"/>
    <lineage>
        <taxon>Bacteria</taxon>
        <taxon>Pseudomonadati</taxon>
        <taxon>Bacteroidota</taxon>
        <taxon>Flavobacteriia</taxon>
        <taxon>Flavobacteriales</taxon>
        <taxon>Flavobacteriaceae</taxon>
        <taxon>Aequorivita</taxon>
    </lineage>
</organism>
<protein>
    <recommendedName>
        <fullName evidence="5">Glutamyl-tRNA synthetase</fullName>
    </recommendedName>
</protein>
<dbReference type="OrthoDB" id="9812498at2"/>
<keyword evidence="2" id="KW-1133">Transmembrane helix</keyword>
<feature type="compositionally biased region" description="Basic and acidic residues" evidence="1">
    <location>
        <begin position="680"/>
        <end position="756"/>
    </location>
</feature>
<dbReference type="eggNOG" id="COG1196">
    <property type="taxonomic scope" value="Bacteria"/>
</dbReference>
<dbReference type="PATRIC" id="fig|746697.3.peg.1240"/>
<feature type="transmembrane region" description="Helical" evidence="2">
    <location>
        <begin position="43"/>
        <end position="67"/>
    </location>
</feature>
<dbReference type="HOGENOM" id="CLU_008611_0_0_10"/>
<evidence type="ECO:0000313" key="3">
    <source>
        <dbReference type="EMBL" id="AFL80720.1"/>
    </source>
</evidence>
<evidence type="ECO:0000313" key="4">
    <source>
        <dbReference type="Proteomes" id="UP000006049"/>
    </source>
</evidence>
<feature type="transmembrane region" description="Helical" evidence="2">
    <location>
        <begin position="73"/>
        <end position="92"/>
    </location>
</feature>
<gene>
    <name evidence="3" type="ordered locus">Aeqsu_1224</name>
</gene>
<feature type="region of interest" description="Disordered" evidence="1">
    <location>
        <begin position="1093"/>
        <end position="1120"/>
    </location>
</feature>
<reference evidence="3 4" key="1">
    <citation type="submission" date="2012-06" db="EMBL/GenBank/DDBJ databases">
        <title>The complete genome of Aequorivita sublithincola DSM 14238.</title>
        <authorList>
            <consortium name="US DOE Joint Genome Institute (JGI-PGF)"/>
            <person name="Lucas S."/>
            <person name="Copeland A."/>
            <person name="Lapidus A."/>
            <person name="Goodwin L."/>
            <person name="Pitluck S."/>
            <person name="Peters L."/>
            <person name="Munk A.C.C."/>
            <person name="Kyrpides N."/>
            <person name="Mavromatis K."/>
            <person name="Pagani I."/>
            <person name="Ivanova N."/>
            <person name="Ovchinnikova G."/>
            <person name="Zeytun A."/>
            <person name="Detter J.C."/>
            <person name="Han C."/>
            <person name="Land M."/>
            <person name="Hauser L."/>
            <person name="Markowitz V."/>
            <person name="Cheng J.-F."/>
            <person name="Hugenholtz P."/>
            <person name="Woyke T."/>
            <person name="Wu D."/>
            <person name="Tindall B."/>
            <person name="Faehnrich R."/>
            <person name="Brambilla E."/>
            <person name="Klenk H.-P."/>
            <person name="Eisen J.A."/>
        </authorList>
    </citation>
    <scope>NUCLEOTIDE SEQUENCE [LARGE SCALE GENOMIC DNA]</scope>
    <source>
        <strain evidence="4">DSM 14238 / LMG 21431 / ACAM 643 / 9-3</strain>
    </source>
</reference>